<comment type="caution">
    <text evidence="2">The sequence shown here is derived from an EMBL/GenBank/DDBJ whole genome shotgun (WGS) entry which is preliminary data.</text>
</comment>
<sequence length="137" mass="15103">MMVGIWCRESPLLLGPKGLLGRENGKGKGTRGTRPLKEDAAQHAGNPGTRGGLVPGLQGAVHLPLPVHVSRAFERHLHQRGHLSRTDGVFLQRMLRMGCLLASTGLNLRKACPIVQVSQIWRRASEMRHNRWGGMYS</sequence>
<protein>
    <submittedName>
        <fullName evidence="2">Uncharacterized protein</fullName>
    </submittedName>
</protein>
<evidence type="ECO:0000313" key="2">
    <source>
        <dbReference type="EMBL" id="MED6156583.1"/>
    </source>
</evidence>
<gene>
    <name evidence="2" type="ORF">PIB30_015682</name>
</gene>
<organism evidence="2 3">
    <name type="scientific">Stylosanthes scabra</name>
    <dbReference type="NCBI Taxonomy" id="79078"/>
    <lineage>
        <taxon>Eukaryota</taxon>
        <taxon>Viridiplantae</taxon>
        <taxon>Streptophyta</taxon>
        <taxon>Embryophyta</taxon>
        <taxon>Tracheophyta</taxon>
        <taxon>Spermatophyta</taxon>
        <taxon>Magnoliopsida</taxon>
        <taxon>eudicotyledons</taxon>
        <taxon>Gunneridae</taxon>
        <taxon>Pentapetalae</taxon>
        <taxon>rosids</taxon>
        <taxon>fabids</taxon>
        <taxon>Fabales</taxon>
        <taxon>Fabaceae</taxon>
        <taxon>Papilionoideae</taxon>
        <taxon>50 kb inversion clade</taxon>
        <taxon>dalbergioids sensu lato</taxon>
        <taxon>Dalbergieae</taxon>
        <taxon>Pterocarpus clade</taxon>
        <taxon>Stylosanthes</taxon>
    </lineage>
</organism>
<evidence type="ECO:0000256" key="1">
    <source>
        <dbReference type="SAM" id="MobiDB-lite"/>
    </source>
</evidence>
<proteinExistence type="predicted"/>
<keyword evidence="3" id="KW-1185">Reference proteome</keyword>
<reference evidence="2 3" key="1">
    <citation type="journal article" date="2023" name="Plants (Basel)">
        <title>Bridging the Gap: Combining Genomics and Transcriptomics Approaches to Understand Stylosanthes scabra, an Orphan Legume from the Brazilian Caatinga.</title>
        <authorList>
            <person name="Ferreira-Neto J.R.C."/>
            <person name="da Silva M.D."/>
            <person name="Binneck E."/>
            <person name="de Melo N.F."/>
            <person name="da Silva R.H."/>
            <person name="de Melo A.L.T.M."/>
            <person name="Pandolfi V."/>
            <person name="Bustamante F.O."/>
            <person name="Brasileiro-Vidal A.C."/>
            <person name="Benko-Iseppon A.M."/>
        </authorList>
    </citation>
    <scope>NUCLEOTIDE SEQUENCE [LARGE SCALE GENOMIC DNA]</scope>
    <source>
        <tissue evidence="2">Leaves</tissue>
    </source>
</reference>
<dbReference type="EMBL" id="JASCZI010120872">
    <property type="protein sequence ID" value="MED6156583.1"/>
    <property type="molecule type" value="Genomic_DNA"/>
</dbReference>
<name>A0ABU6U9S0_9FABA</name>
<dbReference type="Proteomes" id="UP001341840">
    <property type="component" value="Unassembled WGS sequence"/>
</dbReference>
<feature type="region of interest" description="Disordered" evidence="1">
    <location>
        <begin position="18"/>
        <end position="51"/>
    </location>
</feature>
<evidence type="ECO:0000313" key="3">
    <source>
        <dbReference type="Proteomes" id="UP001341840"/>
    </source>
</evidence>
<accession>A0ABU6U9S0</accession>